<feature type="compositionally biased region" description="Acidic residues" evidence="6">
    <location>
        <begin position="28"/>
        <end position="39"/>
    </location>
</feature>
<evidence type="ECO:0000256" key="1">
    <source>
        <dbReference type="ARBA" id="ARBA00004123"/>
    </source>
</evidence>
<keyword evidence="3" id="KW-0238">DNA-binding</keyword>
<dbReference type="PROSITE" id="PS50863">
    <property type="entry name" value="B3"/>
    <property type="match status" value="1"/>
</dbReference>
<dbReference type="InterPro" id="IPR044837">
    <property type="entry name" value="REM16-like"/>
</dbReference>
<dbReference type="AlphaFoldDB" id="A0AAP0ICZ5"/>
<accession>A0AAP0ICZ5</accession>
<evidence type="ECO:0000313" key="8">
    <source>
        <dbReference type="EMBL" id="KAK9112803.1"/>
    </source>
</evidence>
<dbReference type="Gene3D" id="2.40.330.10">
    <property type="entry name" value="DNA-binding pseudobarrel domain"/>
    <property type="match status" value="1"/>
</dbReference>
<proteinExistence type="predicted"/>
<evidence type="ECO:0000256" key="3">
    <source>
        <dbReference type="ARBA" id="ARBA00023125"/>
    </source>
</evidence>
<dbReference type="Pfam" id="PF02362">
    <property type="entry name" value="B3"/>
    <property type="match status" value="1"/>
</dbReference>
<dbReference type="InterPro" id="IPR015300">
    <property type="entry name" value="DNA-bd_pseudobarrel_sf"/>
</dbReference>
<keyword evidence="5" id="KW-0539">Nucleus</keyword>
<evidence type="ECO:0000256" key="6">
    <source>
        <dbReference type="SAM" id="MobiDB-lite"/>
    </source>
</evidence>
<keyword evidence="9" id="KW-1185">Reference proteome</keyword>
<dbReference type="SMART" id="SM01019">
    <property type="entry name" value="B3"/>
    <property type="match status" value="1"/>
</dbReference>
<evidence type="ECO:0000259" key="7">
    <source>
        <dbReference type="PROSITE" id="PS50863"/>
    </source>
</evidence>
<evidence type="ECO:0000256" key="2">
    <source>
        <dbReference type="ARBA" id="ARBA00023015"/>
    </source>
</evidence>
<gene>
    <name evidence="8" type="ORF">Scep_020322</name>
</gene>
<reference evidence="8 9" key="1">
    <citation type="submission" date="2024-01" db="EMBL/GenBank/DDBJ databases">
        <title>Genome assemblies of Stephania.</title>
        <authorList>
            <person name="Yang L."/>
        </authorList>
    </citation>
    <scope>NUCLEOTIDE SEQUENCE [LARGE SCALE GENOMIC DNA]</scope>
    <source>
        <strain evidence="8">JXDWG</strain>
        <tissue evidence="8">Leaf</tissue>
    </source>
</reference>
<sequence>MRIRGGQKCENDVGKQLLFVEKRSPENKEEEEEEEEEEKENVGLQSPSMVANDHVEEEPTRNNLLINKNKVESTPNLNEFPSFVKYMIRSYVSSCFWLGLPSKFCIMYLPNKDCEIILVDENDEEYVTKYIVSRYGLSGGWRRFSIAHKLVEGDTLIFHLVEAAKLKVTIRRAYDLDHVELLTLLKEIDSRKHIKTGKRSEGRRLRMRKLAAFLPPLKDLEKCTAVDTSEVLEGIKLCQNAIKFEDIIRGRASFSVIVDGLNIDSELSDDTRLKYYKLCSSQQLFLHEKLMKGMNYKLVAGIISETVDIADAVEARNRRLSSEEFDSLNTRLEAFEKMGMKVAFLRNQLKQAVVGTTKESKVMAKHSK</sequence>
<keyword evidence="2" id="KW-0805">Transcription regulation</keyword>
<dbReference type="PANTHER" id="PTHR31391">
    <property type="entry name" value="B3 DOMAIN-CONTAINING PROTEIN OS11G0197600-RELATED"/>
    <property type="match status" value="1"/>
</dbReference>
<keyword evidence="4" id="KW-0804">Transcription</keyword>
<dbReference type="EMBL" id="JBBNAG010000008">
    <property type="protein sequence ID" value="KAK9112803.1"/>
    <property type="molecule type" value="Genomic_DNA"/>
</dbReference>
<dbReference type="GO" id="GO:0005634">
    <property type="term" value="C:nucleus"/>
    <property type="evidence" value="ECO:0007669"/>
    <property type="project" value="UniProtKB-SubCell"/>
</dbReference>
<evidence type="ECO:0000256" key="4">
    <source>
        <dbReference type="ARBA" id="ARBA00023163"/>
    </source>
</evidence>
<dbReference type="Proteomes" id="UP001419268">
    <property type="component" value="Unassembled WGS sequence"/>
</dbReference>
<comment type="subcellular location">
    <subcellularLocation>
        <location evidence="1">Nucleus</location>
    </subcellularLocation>
</comment>
<dbReference type="SUPFAM" id="SSF101936">
    <property type="entry name" value="DNA-binding pseudobarrel domain"/>
    <property type="match status" value="1"/>
</dbReference>
<evidence type="ECO:0000313" key="9">
    <source>
        <dbReference type="Proteomes" id="UP001419268"/>
    </source>
</evidence>
<protein>
    <recommendedName>
        <fullName evidence="7">TF-B3 domain-containing protein</fullName>
    </recommendedName>
</protein>
<feature type="region of interest" description="Disordered" evidence="6">
    <location>
        <begin position="1"/>
        <end position="49"/>
    </location>
</feature>
<feature type="domain" description="TF-B3" evidence="7">
    <location>
        <begin position="83"/>
        <end position="174"/>
    </location>
</feature>
<comment type="caution">
    <text evidence="8">The sequence shown here is derived from an EMBL/GenBank/DDBJ whole genome shotgun (WGS) entry which is preliminary data.</text>
</comment>
<dbReference type="InterPro" id="IPR003340">
    <property type="entry name" value="B3_DNA-bd"/>
</dbReference>
<dbReference type="CDD" id="cd10017">
    <property type="entry name" value="B3_DNA"/>
    <property type="match status" value="1"/>
</dbReference>
<evidence type="ECO:0000256" key="5">
    <source>
        <dbReference type="ARBA" id="ARBA00023242"/>
    </source>
</evidence>
<dbReference type="GO" id="GO:0003677">
    <property type="term" value="F:DNA binding"/>
    <property type="evidence" value="ECO:0007669"/>
    <property type="project" value="UniProtKB-KW"/>
</dbReference>
<organism evidence="8 9">
    <name type="scientific">Stephania cephalantha</name>
    <dbReference type="NCBI Taxonomy" id="152367"/>
    <lineage>
        <taxon>Eukaryota</taxon>
        <taxon>Viridiplantae</taxon>
        <taxon>Streptophyta</taxon>
        <taxon>Embryophyta</taxon>
        <taxon>Tracheophyta</taxon>
        <taxon>Spermatophyta</taxon>
        <taxon>Magnoliopsida</taxon>
        <taxon>Ranunculales</taxon>
        <taxon>Menispermaceae</taxon>
        <taxon>Menispermoideae</taxon>
        <taxon>Cissampelideae</taxon>
        <taxon>Stephania</taxon>
    </lineage>
</organism>
<dbReference type="PANTHER" id="PTHR31391:SF101">
    <property type="entry name" value="B3 DOMAIN-CONTAINING PROTEIN OS01G0234100"/>
    <property type="match status" value="1"/>
</dbReference>
<name>A0AAP0ICZ5_9MAGN</name>